<accession>A0AC34Q5G5</accession>
<dbReference type="WBParaSite" id="JU765_v2.g13125.t1">
    <property type="protein sequence ID" value="JU765_v2.g13125.t1"/>
    <property type="gene ID" value="JU765_v2.g13125"/>
</dbReference>
<proteinExistence type="predicted"/>
<evidence type="ECO:0000313" key="2">
    <source>
        <dbReference type="WBParaSite" id="JU765_v2.g13125.t1"/>
    </source>
</evidence>
<reference evidence="2" key="1">
    <citation type="submission" date="2022-11" db="UniProtKB">
        <authorList>
            <consortium name="WormBaseParasite"/>
        </authorList>
    </citation>
    <scope>IDENTIFICATION</scope>
</reference>
<sequence>MSLTKNLVRLTDLAPRSVVTWDKCERIRRNKEIWDNKSSVVHRLPLHFQQRYWKNILADATPVHYRIPESRFYWDPYRLVEVEREHYPILPVKIPESDEGLWGGEGVVKGYRESNPYTKKKILPRQWIPHLWFPKLKEVILYSEILDTHMRIVVTERALRLIDNAFGLDYYLLDTPEVDVASKLGLKLKRQILISLAKEDYAPDDTERHSYIKEKYSRFVIPLEEAEWVGLDLNEACKKQQDMELATAPVPLKYVFEKSLRQKLDNEGISAESEDTFKPQKSLFGERLLGKYMEPLARKFRA</sequence>
<evidence type="ECO:0000313" key="1">
    <source>
        <dbReference type="Proteomes" id="UP000887576"/>
    </source>
</evidence>
<dbReference type="Proteomes" id="UP000887576">
    <property type="component" value="Unplaced"/>
</dbReference>
<name>A0AC34Q5G5_9BILA</name>
<organism evidence="1 2">
    <name type="scientific">Panagrolaimus sp. JU765</name>
    <dbReference type="NCBI Taxonomy" id="591449"/>
    <lineage>
        <taxon>Eukaryota</taxon>
        <taxon>Metazoa</taxon>
        <taxon>Ecdysozoa</taxon>
        <taxon>Nematoda</taxon>
        <taxon>Chromadorea</taxon>
        <taxon>Rhabditida</taxon>
        <taxon>Tylenchina</taxon>
        <taxon>Panagrolaimomorpha</taxon>
        <taxon>Panagrolaimoidea</taxon>
        <taxon>Panagrolaimidae</taxon>
        <taxon>Panagrolaimus</taxon>
    </lineage>
</organism>
<protein>
    <submittedName>
        <fullName evidence="2">Large ribosomal subunit protein bL28m</fullName>
    </submittedName>
</protein>